<keyword evidence="3" id="KW-1185">Reference proteome</keyword>
<feature type="compositionally biased region" description="Basic and acidic residues" evidence="1">
    <location>
        <begin position="1"/>
        <end position="16"/>
    </location>
</feature>
<dbReference type="AlphaFoldDB" id="A0AAV4XYL6"/>
<dbReference type="EMBL" id="BPLR01001109">
    <property type="protein sequence ID" value="GIZ00048.1"/>
    <property type="molecule type" value="Genomic_DNA"/>
</dbReference>
<comment type="caution">
    <text evidence="2">The sequence shown here is derived from an EMBL/GenBank/DDBJ whole genome shotgun (WGS) entry which is preliminary data.</text>
</comment>
<feature type="compositionally biased region" description="Basic residues" evidence="1">
    <location>
        <begin position="101"/>
        <end position="110"/>
    </location>
</feature>
<feature type="compositionally biased region" description="Low complexity" evidence="1">
    <location>
        <begin position="18"/>
        <end position="31"/>
    </location>
</feature>
<organism evidence="2 3">
    <name type="scientific">Caerostris extrusa</name>
    <name type="common">Bark spider</name>
    <name type="synonym">Caerostris bankana</name>
    <dbReference type="NCBI Taxonomy" id="172846"/>
    <lineage>
        <taxon>Eukaryota</taxon>
        <taxon>Metazoa</taxon>
        <taxon>Ecdysozoa</taxon>
        <taxon>Arthropoda</taxon>
        <taxon>Chelicerata</taxon>
        <taxon>Arachnida</taxon>
        <taxon>Araneae</taxon>
        <taxon>Araneomorphae</taxon>
        <taxon>Entelegynae</taxon>
        <taxon>Araneoidea</taxon>
        <taxon>Araneidae</taxon>
        <taxon>Caerostris</taxon>
    </lineage>
</organism>
<protein>
    <submittedName>
        <fullName evidence="2">Uncharacterized protein</fullName>
    </submittedName>
</protein>
<reference evidence="2 3" key="1">
    <citation type="submission" date="2021-06" db="EMBL/GenBank/DDBJ databases">
        <title>Caerostris extrusa draft genome.</title>
        <authorList>
            <person name="Kono N."/>
            <person name="Arakawa K."/>
        </authorList>
    </citation>
    <scope>NUCLEOTIDE SEQUENCE [LARGE SCALE GENOMIC DNA]</scope>
</reference>
<sequence length="110" mass="12573">MMMIEKINRTRIKPENPESIIEASCSSSTSTKGIKRSKATKCKVPQKEGRYIVTLPVVQPTAEESRVERDYYADLNNPRRIVTRQYLRRLNSSGQSDGSGPRKHINLFFS</sequence>
<feature type="region of interest" description="Disordered" evidence="1">
    <location>
        <begin position="91"/>
        <end position="110"/>
    </location>
</feature>
<proteinExistence type="predicted"/>
<evidence type="ECO:0000313" key="3">
    <source>
        <dbReference type="Proteomes" id="UP001054945"/>
    </source>
</evidence>
<gene>
    <name evidence="2" type="ORF">CEXT_433201</name>
</gene>
<dbReference type="Proteomes" id="UP001054945">
    <property type="component" value="Unassembled WGS sequence"/>
</dbReference>
<accession>A0AAV4XYL6</accession>
<evidence type="ECO:0000256" key="1">
    <source>
        <dbReference type="SAM" id="MobiDB-lite"/>
    </source>
</evidence>
<feature type="region of interest" description="Disordered" evidence="1">
    <location>
        <begin position="1"/>
        <end position="32"/>
    </location>
</feature>
<evidence type="ECO:0000313" key="2">
    <source>
        <dbReference type="EMBL" id="GIZ00048.1"/>
    </source>
</evidence>
<name>A0AAV4XYL6_CAEEX</name>